<evidence type="ECO:0008006" key="4">
    <source>
        <dbReference type="Google" id="ProtNLM"/>
    </source>
</evidence>
<reference evidence="2" key="2">
    <citation type="submission" date="2024-10" db="UniProtKB">
        <authorList>
            <consortium name="EnsemblProtists"/>
        </authorList>
    </citation>
    <scope>IDENTIFICATION</scope>
</reference>
<dbReference type="Proteomes" id="UP000013827">
    <property type="component" value="Unassembled WGS sequence"/>
</dbReference>
<dbReference type="GeneID" id="17253495"/>
<evidence type="ECO:0000313" key="3">
    <source>
        <dbReference type="Proteomes" id="UP000013827"/>
    </source>
</evidence>
<dbReference type="EnsemblProtists" id="EOD11962">
    <property type="protein sequence ID" value="EOD11962"/>
    <property type="gene ID" value="EMIHUDRAFT_257286"/>
</dbReference>
<reference evidence="3" key="1">
    <citation type="journal article" date="2013" name="Nature">
        <title>Pan genome of the phytoplankton Emiliania underpins its global distribution.</title>
        <authorList>
            <person name="Read B.A."/>
            <person name="Kegel J."/>
            <person name="Klute M.J."/>
            <person name="Kuo A."/>
            <person name="Lefebvre S.C."/>
            <person name="Maumus F."/>
            <person name="Mayer C."/>
            <person name="Miller J."/>
            <person name="Monier A."/>
            <person name="Salamov A."/>
            <person name="Young J."/>
            <person name="Aguilar M."/>
            <person name="Claverie J.M."/>
            <person name="Frickenhaus S."/>
            <person name="Gonzalez K."/>
            <person name="Herman E.K."/>
            <person name="Lin Y.C."/>
            <person name="Napier J."/>
            <person name="Ogata H."/>
            <person name="Sarno A.F."/>
            <person name="Shmutz J."/>
            <person name="Schroeder D."/>
            <person name="de Vargas C."/>
            <person name="Verret F."/>
            <person name="von Dassow P."/>
            <person name="Valentin K."/>
            <person name="Van de Peer Y."/>
            <person name="Wheeler G."/>
            <person name="Dacks J.B."/>
            <person name="Delwiche C.F."/>
            <person name="Dyhrman S.T."/>
            <person name="Glockner G."/>
            <person name="John U."/>
            <person name="Richards T."/>
            <person name="Worden A.Z."/>
            <person name="Zhang X."/>
            <person name="Grigoriev I.V."/>
            <person name="Allen A.E."/>
            <person name="Bidle K."/>
            <person name="Borodovsky M."/>
            <person name="Bowler C."/>
            <person name="Brownlee C."/>
            <person name="Cock J.M."/>
            <person name="Elias M."/>
            <person name="Gladyshev V.N."/>
            <person name="Groth M."/>
            <person name="Guda C."/>
            <person name="Hadaegh A."/>
            <person name="Iglesias-Rodriguez M.D."/>
            <person name="Jenkins J."/>
            <person name="Jones B.M."/>
            <person name="Lawson T."/>
            <person name="Leese F."/>
            <person name="Lindquist E."/>
            <person name="Lobanov A."/>
            <person name="Lomsadze A."/>
            <person name="Malik S.B."/>
            <person name="Marsh M.E."/>
            <person name="Mackinder L."/>
            <person name="Mock T."/>
            <person name="Mueller-Roeber B."/>
            <person name="Pagarete A."/>
            <person name="Parker M."/>
            <person name="Probert I."/>
            <person name="Quesneville H."/>
            <person name="Raines C."/>
            <person name="Rensing S.A."/>
            <person name="Riano-Pachon D.M."/>
            <person name="Richier S."/>
            <person name="Rokitta S."/>
            <person name="Shiraiwa Y."/>
            <person name="Soanes D.M."/>
            <person name="van der Giezen M."/>
            <person name="Wahlund T.M."/>
            <person name="Williams B."/>
            <person name="Wilson W."/>
            <person name="Wolfe G."/>
            <person name="Wurch L.L."/>
        </authorList>
    </citation>
    <scope>NUCLEOTIDE SEQUENCE</scope>
</reference>
<dbReference type="KEGG" id="ehx:EMIHUDRAFT_97000"/>
<sequence length="139" mass="14545">MKHIGVQLAVLLCAAAPCGALHLKLSTRRAAAAALALQPFVAHARFTQSAVDTAAAARSAVRDAAGISSISQPVGERRDTPLPGMAAVAEPVEPVMMVEASLKEVLAEEVAEKEAATGRKLTGKEVDKIKSRLKLYGYN</sequence>
<dbReference type="RefSeq" id="XP_005759596.1">
    <property type="nucleotide sequence ID" value="XM_005759539.1"/>
</dbReference>
<accession>A0A0D3IJK4</accession>
<dbReference type="EnsemblProtists" id="EOD07167">
    <property type="protein sequence ID" value="EOD07167"/>
    <property type="gene ID" value="EMIHUDRAFT_97000"/>
</dbReference>
<protein>
    <recommendedName>
        <fullName evidence="4">SAP domain-containing protein</fullName>
    </recommendedName>
</protein>
<dbReference type="RefSeq" id="XP_005764391.1">
    <property type="nucleotide sequence ID" value="XM_005764334.1"/>
</dbReference>
<dbReference type="GeneID" id="17258113"/>
<dbReference type="PaxDb" id="2903-EOD07167"/>
<dbReference type="GeneID" id="17257590"/>
<feature type="signal peptide" evidence="1">
    <location>
        <begin position="1"/>
        <end position="20"/>
    </location>
</feature>
<dbReference type="KEGG" id="ehx:EMIHUDRAFT_257286"/>
<name>A0A0D3IJK4_EMIH1</name>
<keyword evidence="3" id="KW-1185">Reference proteome</keyword>
<dbReference type="AlphaFoldDB" id="A0A0D3IJK4"/>
<keyword evidence="1" id="KW-0732">Signal</keyword>
<dbReference type="RefSeq" id="XP_005763868.1">
    <property type="nucleotide sequence ID" value="XM_005763811.1"/>
</dbReference>
<feature type="chain" id="PRO_5044053502" description="SAP domain-containing protein" evidence="1">
    <location>
        <begin position="21"/>
        <end position="139"/>
    </location>
</feature>
<proteinExistence type="predicted"/>
<dbReference type="KEGG" id="ehx:EMIHUDRAFT_257439"/>
<organism evidence="2 3">
    <name type="scientific">Emiliania huxleyi (strain CCMP1516)</name>
    <dbReference type="NCBI Taxonomy" id="280463"/>
    <lineage>
        <taxon>Eukaryota</taxon>
        <taxon>Haptista</taxon>
        <taxon>Haptophyta</taxon>
        <taxon>Prymnesiophyceae</taxon>
        <taxon>Isochrysidales</taxon>
        <taxon>Noelaerhabdaceae</taxon>
        <taxon>Emiliania</taxon>
    </lineage>
</organism>
<dbReference type="HOGENOM" id="CLU_1848844_0_0_1"/>
<evidence type="ECO:0000313" key="2">
    <source>
        <dbReference type="EnsemblProtists" id="EOD11439"/>
    </source>
</evidence>
<dbReference type="EnsemblProtists" id="EOD11439">
    <property type="protein sequence ID" value="EOD11439"/>
    <property type="gene ID" value="EMIHUDRAFT_257439"/>
</dbReference>
<evidence type="ECO:0000256" key="1">
    <source>
        <dbReference type="SAM" id="SignalP"/>
    </source>
</evidence>